<keyword evidence="3" id="KW-1185">Reference proteome</keyword>
<accession>A0A6H5G735</accession>
<evidence type="ECO:0000313" key="3">
    <source>
        <dbReference type="Proteomes" id="UP000479000"/>
    </source>
</evidence>
<sequence length="183" mass="20913">MFLHQYQTRNILDGASIRRPPDPKTDTSIKLQYTSFIAQGSLGGFYTASDGIETNERSREGWIASGEISTRIPSRNRDNNDQASRAECETQSKALERSIRVAQAYSWLSTAPKHKSAKLHEISWLMTKNAHTRSQCRRISLRKPSVSIGRGHTMRVSRIPVEQGNGSRTFRFQKLEKRLHRLE</sequence>
<reference evidence="2 3" key="1">
    <citation type="submission" date="2020-02" db="EMBL/GenBank/DDBJ databases">
        <authorList>
            <person name="Ferguson B K."/>
        </authorList>
    </citation>
    <scope>NUCLEOTIDE SEQUENCE [LARGE SCALE GENOMIC DNA]</scope>
</reference>
<organism evidence="2 3">
    <name type="scientific">Nesidiocoris tenuis</name>
    <dbReference type="NCBI Taxonomy" id="355587"/>
    <lineage>
        <taxon>Eukaryota</taxon>
        <taxon>Metazoa</taxon>
        <taxon>Ecdysozoa</taxon>
        <taxon>Arthropoda</taxon>
        <taxon>Hexapoda</taxon>
        <taxon>Insecta</taxon>
        <taxon>Pterygota</taxon>
        <taxon>Neoptera</taxon>
        <taxon>Paraneoptera</taxon>
        <taxon>Hemiptera</taxon>
        <taxon>Heteroptera</taxon>
        <taxon>Panheteroptera</taxon>
        <taxon>Cimicomorpha</taxon>
        <taxon>Miridae</taxon>
        <taxon>Dicyphina</taxon>
        <taxon>Nesidiocoris</taxon>
    </lineage>
</organism>
<feature type="region of interest" description="Disordered" evidence="1">
    <location>
        <begin position="57"/>
        <end position="85"/>
    </location>
</feature>
<name>A0A6H5G735_9HEMI</name>
<dbReference type="EMBL" id="CADCXU010006646">
    <property type="protein sequence ID" value="CAA9998196.1"/>
    <property type="molecule type" value="Genomic_DNA"/>
</dbReference>
<evidence type="ECO:0000313" key="2">
    <source>
        <dbReference type="EMBL" id="CAA9998196.1"/>
    </source>
</evidence>
<dbReference type="Proteomes" id="UP000479000">
    <property type="component" value="Unassembled WGS sequence"/>
</dbReference>
<dbReference type="AlphaFoldDB" id="A0A6H5G735"/>
<protein>
    <submittedName>
        <fullName evidence="2">Uncharacterized protein</fullName>
    </submittedName>
</protein>
<gene>
    <name evidence="2" type="ORF">NTEN_LOCUS4479</name>
</gene>
<feature type="compositionally biased region" description="Basic and acidic residues" evidence="1">
    <location>
        <begin position="75"/>
        <end position="85"/>
    </location>
</feature>
<proteinExistence type="predicted"/>
<evidence type="ECO:0000256" key="1">
    <source>
        <dbReference type="SAM" id="MobiDB-lite"/>
    </source>
</evidence>